<feature type="transmembrane region" description="Helical" evidence="8">
    <location>
        <begin position="334"/>
        <end position="361"/>
    </location>
</feature>
<keyword evidence="4 8" id="KW-0812">Transmembrane</keyword>
<proteinExistence type="inferred from homology"/>
<evidence type="ECO:0000313" key="12">
    <source>
        <dbReference type="Proteomes" id="UP000297918"/>
    </source>
</evidence>
<evidence type="ECO:0000313" key="9">
    <source>
        <dbReference type="EMBL" id="TGK82863.1"/>
    </source>
</evidence>
<evidence type="ECO:0000256" key="4">
    <source>
        <dbReference type="ARBA" id="ARBA00022692"/>
    </source>
</evidence>
<feature type="transmembrane region" description="Helical" evidence="8">
    <location>
        <begin position="90"/>
        <end position="107"/>
    </location>
</feature>
<evidence type="ECO:0000256" key="6">
    <source>
        <dbReference type="ARBA" id="ARBA00023136"/>
    </source>
</evidence>
<comment type="caution">
    <text evidence="9">The sequence shown here is derived from an EMBL/GenBank/DDBJ whole genome shotgun (WGS) entry which is preliminary data.</text>
</comment>
<evidence type="ECO:0000313" key="11">
    <source>
        <dbReference type="Proteomes" id="UP000297394"/>
    </source>
</evidence>
<dbReference type="InterPro" id="IPR018584">
    <property type="entry name" value="GT87"/>
</dbReference>
<feature type="transmembrane region" description="Helical" evidence="8">
    <location>
        <begin position="193"/>
        <end position="212"/>
    </location>
</feature>
<name>A0A4V3JLM9_9LEPT</name>
<evidence type="ECO:0000256" key="8">
    <source>
        <dbReference type="SAM" id="Phobius"/>
    </source>
</evidence>
<reference evidence="11 12" key="2">
    <citation type="journal article" date="2019" name="PLoS Negl. Trop. Dis.">
        <title>Revisiting the worldwide diversity of Leptospira species in the environment.</title>
        <authorList>
            <person name="Vincent A.T."/>
            <person name="Schiettekatte O."/>
            <person name="Bourhy P."/>
            <person name="Veyrier F.J."/>
            <person name="Picardeau M."/>
        </authorList>
    </citation>
    <scope>NUCLEOTIDE SEQUENCE [LARGE SCALE GENOMIC DNA]</scope>
    <source>
        <strain evidence="9 11">201800280</strain>
        <strain evidence="12">201800281</strain>
    </source>
</reference>
<feature type="transmembrane region" description="Helical" evidence="8">
    <location>
        <begin position="305"/>
        <end position="322"/>
    </location>
</feature>
<dbReference type="Proteomes" id="UP000297918">
    <property type="component" value="Unassembled WGS sequence"/>
</dbReference>
<feature type="transmembrane region" description="Helical" evidence="8">
    <location>
        <begin position="169"/>
        <end position="187"/>
    </location>
</feature>
<dbReference type="EMBL" id="RQFM01000023">
    <property type="protein sequence ID" value="TGK82863.1"/>
    <property type="molecule type" value="Genomic_DNA"/>
</dbReference>
<dbReference type="OrthoDB" id="344834at2"/>
<dbReference type="Proteomes" id="UP000297394">
    <property type="component" value="Unassembled WGS sequence"/>
</dbReference>
<keyword evidence="5 8" id="KW-1133">Transmembrane helix</keyword>
<dbReference type="RefSeq" id="WP_135749926.1">
    <property type="nucleotide sequence ID" value="NZ_RQFL01000009.1"/>
</dbReference>
<organism evidence="9 11">
    <name type="scientific">Leptospira bourretii</name>
    <dbReference type="NCBI Taxonomy" id="2484962"/>
    <lineage>
        <taxon>Bacteria</taxon>
        <taxon>Pseudomonadati</taxon>
        <taxon>Spirochaetota</taxon>
        <taxon>Spirochaetia</taxon>
        <taxon>Leptospirales</taxon>
        <taxon>Leptospiraceae</taxon>
        <taxon>Leptospira</taxon>
    </lineage>
</organism>
<evidence type="ECO:0000256" key="1">
    <source>
        <dbReference type="ARBA" id="ARBA00004651"/>
    </source>
</evidence>
<evidence type="ECO:0000256" key="2">
    <source>
        <dbReference type="ARBA" id="ARBA00022475"/>
    </source>
</evidence>
<keyword evidence="2" id="KW-1003">Cell membrane</keyword>
<keyword evidence="6 8" id="KW-0472">Membrane</keyword>
<dbReference type="Pfam" id="PF09594">
    <property type="entry name" value="GT87"/>
    <property type="match status" value="1"/>
</dbReference>
<keyword evidence="3" id="KW-0808">Transferase</keyword>
<reference evidence="10" key="1">
    <citation type="submission" date="2018-10" db="EMBL/GenBank/DDBJ databases">
        <authorList>
            <person name="Vincent A.T."/>
            <person name="Schiettekatte O."/>
            <person name="Bourhy P."/>
            <person name="Veyrier F.J."/>
            <person name="Picardeau M."/>
        </authorList>
    </citation>
    <scope>NUCLEOTIDE SEQUENCE</scope>
    <source>
        <strain evidence="10">201800281</strain>
    </source>
</reference>
<protein>
    <submittedName>
        <fullName evidence="9">DUF2029 domain-containing protein</fullName>
    </submittedName>
</protein>
<gene>
    <name evidence="9" type="ORF">EHQ23_16380</name>
    <name evidence="10" type="ORF">EHQ26_04200</name>
</gene>
<evidence type="ECO:0000256" key="3">
    <source>
        <dbReference type="ARBA" id="ARBA00022679"/>
    </source>
</evidence>
<accession>A0A4V3JLM9</accession>
<evidence type="ECO:0000256" key="5">
    <source>
        <dbReference type="ARBA" id="ARBA00022989"/>
    </source>
</evidence>
<comment type="subcellular location">
    <subcellularLocation>
        <location evidence="1">Cell membrane</location>
        <topology evidence="1">Multi-pass membrane protein</topology>
    </subcellularLocation>
</comment>
<dbReference type="EMBL" id="RQFL01000009">
    <property type="protein sequence ID" value="TGK94210.1"/>
    <property type="molecule type" value="Genomic_DNA"/>
</dbReference>
<feature type="transmembrane region" description="Helical" evidence="8">
    <location>
        <begin position="376"/>
        <end position="393"/>
    </location>
</feature>
<feature type="transmembrane region" description="Helical" evidence="8">
    <location>
        <begin position="405"/>
        <end position="424"/>
    </location>
</feature>
<feature type="transmembrane region" description="Helical" evidence="8">
    <location>
        <begin position="219"/>
        <end position="238"/>
    </location>
</feature>
<sequence length="431" mass="50728">MWKFFETVEKRGKWILSLLLLVLLVLSVSRSKQKSDFLDYYHAAERWETGENLYRFDVAFELQTKIKSMEDLFRPENLHLLSALQNETATYIYPPLFSFLLIPFTYLSEPGAALVFEILSWISLFGILYLLFQNKELNLRHSKYPFLILIASLIFNFRFLESHIQNNQVGLLLILLIFVAITIRSHWLSGFLLALAVSIKITPLVFLFVFVYEKQYKRIFWFLVGMIVWNAIPLLYHWDYTIQMTSEWLREILGNAFSNPLLRSWKNNQSLSSTLAKYFVSGADMINQPTYSMPFVNLSLPTLKLIQLVFMILFGVPLLLLWRKKNKKWEIVSLLFLVSALFSGISWVHSFVICLIPVYFILNQVVTNKIDNKKELYILFVILSLPLIAHRTFVGTKLEATLSMFSILFYTTSFLYFYIVRFAFHETENRY</sequence>
<feature type="transmembrane region" description="Helical" evidence="8">
    <location>
        <begin position="144"/>
        <end position="160"/>
    </location>
</feature>
<keyword evidence="12" id="KW-1185">Reference proteome</keyword>
<evidence type="ECO:0000313" key="10">
    <source>
        <dbReference type="EMBL" id="TGK94210.1"/>
    </source>
</evidence>
<dbReference type="GO" id="GO:0016758">
    <property type="term" value="F:hexosyltransferase activity"/>
    <property type="evidence" value="ECO:0007669"/>
    <property type="project" value="InterPro"/>
</dbReference>
<dbReference type="AlphaFoldDB" id="A0A4V3JLM9"/>
<comment type="similarity">
    <text evidence="7">Belongs to the glycosyltransferase 87 family.</text>
</comment>
<feature type="transmembrane region" description="Helical" evidence="8">
    <location>
        <begin position="114"/>
        <end position="132"/>
    </location>
</feature>
<evidence type="ECO:0000256" key="7">
    <source>
        <dbReference type="ARBA" id="ARBA00024033"/>
    </source>
</evidence>
<dbReference type="GO" id="GO:0005886">
    <property type="term" value="C:plasma membrane"/>
    <property type="evidence" value="ECO:0007669"/>
    <property type="project" value="UniProtKB-SubCell"/>
</dbReference>